<keyword evidence="1" id="KW-0812">Transmembrane</keyword>
<accession>A0ABT7UAD6</accession>
<dbReference type="Proteomes" id="UP001529340">
    <property type="component" value="Unassembled WGS sequence"/>
</dbReference>
<feature type="transmembrane region" description="Helical" evidence="1">
    <location>
        <begin position="83"/>
        <end position="103"/>
    </location>
</feature>
<feature type="transmembrane region" description="Helical" evidence="1">
    <location>
        <begin position="28"/>
        <end position="48"/>
    </location>
</feature>
<evidence type="ECO:0000313" key="3">
    <source>
        <dbReference type="Proteomes" id="UP001529340"/>
    </source>
</evidence>
<organism evidence="2 3">
    <name type="scientific">Amedibacillus dolichus</name>
    <dbReference type="NCBI Taxonomy" id="31971"/>
    <lineage>
        <taxon>Bacteria</taxon>
        <taxon>Bacillati</taxon>
        <taxon>Bacillota</taxon>
        <taxon>Erysipelotrichia</taxon>
        <taxon>Erysipelotrichales</taxon>
        <taxon>Erysipelotrichaceae</taxon>
        <taxon>Amedibacillus</taxon>
    </lineage>
</organism>
<feature type="transmembrane region" description="Helical" evidence="1">
    <location>
        <begin position="5"/>
        <end position="22"/>
    </location>
</feature>
<name>A0ABT7UAD6_9FIRM</name>
<reference evidence="2 3" key="2">
    <citation type="submission" date="2023-06" db="EMBL/GenBank/DDBJ databases">
        <title>Identification and characterization of horizontal gene transfer across gut microbiota members of farm animals based on homology search.</title>
        <authorList>
            <person name="Schwarzerova J."/>
            <person name="Nykrynova M."/>
            <person name="Jureckova K."/>
            <person name="Cejkova D."/>
            <person name="Rychlik I."/>
        </authorList>
    </citation>
    <scope>NUCLEOTIDE SEQUENCE [LARGE SCALE GENOMIC DNA]</scope>
    <source>
        <strain evidence="2 3">ET39</strain>
    </source>
</reference>
<evidence type="ECO:0000313" key="2">
    <source>
        <dbReference type="EMBL" id="MDM8156601.1"/>
    </source>
</evidence>
<proteinExistence type="predicted"/>
<protein>
    <recommendedName>
        <fullName evidence="4">DUF3899 domain-containing protein</fullName>
    </recommendedName>
</protein>
<evidence type="ECO:0008006" key="4">
    <source>
        <dbReference type="Google" id="ProtNLM"/>
    </source>
</evidence>
<keyword evidence="1" id="KW-0472">Membrane</keyword>
<gene>
    <name evidence="2" type="ORF">QUV96_02985</name>
</gene>
<sequence length="104" mass="11759">MKKTVIILAVYTIVILLGSFLLKDLSFFVTAINLITGIVMIGVVFYLLPGALRVGNVKDWKTDDEQLKRTLEKNRERKRTMTWKEVGIALYVMVPWAAAALLFG</sequence>
<dbReference type="EMBL" id="JAUDCG010000009">
    <property type="protein sequence ID" value="MDM8156601.1"/>
    <property type="molecule type" value="Genomic_DNA"/>
</dbReference>
<keyword evidence="1" id="KW-1133">Transmembrane helix</keyword>
<comment type="caution">
    <text evidence="2">The sequence shown here is derived from an EMBL/GenBank/DDBJ whole genome shotgun (WGS) entry which is preliminary data.</text>
</comment>
<evidence type="ECO:0000256" key="1">
    <source>
        <dbReference type="SAM" id="Phobius"/>
    </source>
</evidence>
<dbReference type="RefSeq" id="WP_289607069.1">
    <property type="nucleotide sequence ID" value="NZ_JAUDCG010000009.1"/>
</dbReference>
<keyword evidence="3" id="KW-1185">Reference proteome</keyword>
<reference evidence="3" key="1">
    <citation type="submission" date="2023-06" db="EMBL/GenBank/DDBJ databases">
        <title>Identification and characterization of horizontal gene transfer across gut microbiota members of farm animals based on homology search.</title>
        <authorList>
            <person name="Zeman M."/>
            <person name="Kubasova T."/>
            <person name="Jahodarova E."/>
            <person name="Nykrynova M."/>
            <person name="Rychlik I."/>
        </authorList>
    </citation>
    <scope>NUCLEOTIDE SEQUENCE [LARGE SCALE GENOMIC DNA]</scope>
    <source>
        <strain evidence="3">ET39</strain>
    </source>
</reference>